<gene>
    <name evidence="1" type="ORF">K443DRAFT_676019</name>
</gene>
<name>A0A0C9WX07_9AGAR</name>
<accession>A0A0C9WX07</accession>
<evidence type="ECO:0000313" key="1">
    <source>
        <dbReference type="EMBL" id="KIK04255.1"/>
    </source>
</evidence>
<dbReference type="OrthoDB" id="3192267at2759"/>
<proteinExistence type="predicted"/>
<dbReference type="HOGENOM" id="CLU_126156_0_0_1"/>
<dbReference type="AlphaFoldDB" id="A0A0C9WX07"/>
<evidence type="ECO:0000313" key="2">
    <source>
        <dbReference type="Proteomes" id="UP000054477"/>
    </source>
</evidence>
<organism evidence="1 2">
    <name type="scientific">Laccaria amethystina LaAM-08-1</name>
    <dbReference type="NCBI Taxonomy" id="1095629"/>
    <lineage>
        <taxon>Eukaryota</taxon>
        <taxon>Fungi</taxon>
        <taxon>Dikarya</taxon>
        <taxon>Basidiomycota</taxon>
        <taxon>Agaricomycotina</taxon>
        <taxon>Agaricomycetes</taxon>
        <taxon>Agaricomycetidae</taxon>
        <taxon>Agaricales</taxon>
        <taxon>Agaricineae</taxon>
        <taxon>Hydnangiaceae</taxon>
        <taxon>Laccaria</taxon>
    </lineage>
</organism>
<dbReference type="EMBL" id="KN838571">
    <property type="protein sequence ID" value="KIK04255.1"/>
    <property type="molecule type" value="Genomic_DNA"/>
</dbReference>
<protein>
    <submittedName>
        <fullName evidence="1">Unplaced genomic scaffold K443scaffold_36, whole genome shotgun sequence</fullName>
    </submittedName>
</protein>
<reference evidence="2" key="2">
    <citation type="submission" date="2015-01" db="EMBL/GenBank/DDBJ databases">
        <title>Evolutionary Origins and Diversification of the Mycorrhizal Mutualists.</title>
        <authorList>
            <consortium name="DOE Joint Genome Institute"/>
            <consortium name="Mycorrhizal Genomics Consortium"/>
            <person name="Kohler A."/>
            <person name="Kuo A."/>
            <person name="Nagy L.G."/>
            <person name="Floudas D."/>
            <person name="Copeland A."/>
            <person name="Barry K.W."/>
            <person name="Cichocki N."/>
            <person name="Veneault-Fourrey C."/>
            <person name="LaButti K."/>
            <person name="Lindquist E.A."/>
            <person name="Lipzen A."/>
            <person name="Lundell T."/>
            <person name="Morin E."/>
            <person name="Murat C."/>
            <person name="Riley R."/>
            <person name="Ohm R."/>
            <person name="Sun H."/>
            <person name="Tunlid A."/>
            <person name="Henrissat B."/>
            <person name="Grigoriev I.V."/>
            <person name="Hibbett D.S."/>
            <person name="Martin F."/>
        </authorList>
    </citation>
    <scope>NUCLEOTIDE SEQUENCE [LARGE SCALE GENOMIC DNA]</scope>
    <source>
        <strain evidence="2">LaAM-08-1</strain>
    </source>
</reference>
<keyword evidence="2" id="KW-1185">Reference proteome</keyword>
<sequence length="158" mass="17481">MAYPPYYVLISHSTLSNTSQAISFRHPTIQYHYSDDSPLSLLPQHPQEHVLVLNYDPQSSAAPPTVQSISETLVVTRLKVEDAPGAAAAVGDNDGKNDKMFIVETCTDDSTPHEERKQPQAILAHFKYRNSIIRRALSYPDAMTTALQAPSSNITEKT</sequence>
<reference evidence="1 2" key="1">
    <citation type="submission" date="2014-04" db="EMBL/GenBank/DDBJ databases">
        <authorList>
            <consortium name="DOE Joint Genome Institute"/>
            <person name="Kuo A."/>
            <person name="Kohler A."/>
            <person name="Nagy L.G."/>
            <person name="Floudas D."/>
            <person name="Copeland A."/>
            <person name="Barry K.W."/>
            <person name="Cichocki N."/>
            <person name="Veneault-Fourrey C."/>
            <person name="LaButti K."/>
            <person name="Lindquist E.A."/>
            <person name="Lipzen A."/>
            <person name="Lundell T."/>
            <person name="Morin E."/>
            <person name="Murat C."/>
            <person name="Sun H."/>
            <person name="Tunlid A."/>
            <person name="Henrissat B."/>
            <person name="Grigoriev I.V."/>
            <person name="Hibbett D.S."/>
            <person name="Martin F."/>
            <person name="Nordberg H.P."/>
            <person name="Cantor M.N."/>
            <person name="Hua S.X."/>
        </authorList>
    </citation>
    <scope>NUCLEOTIDE SEQUENCE [LARGE SCALE GENOMIC DNA]</scope>
    <source>
        <strain evidence="1 2">LaAM-08-1</strain>
    </source>
</reference>
<dbReference type="Proteomes" id="UP000054477">
    <property type="component" value="Unassembled WGS sequence"/>
</dbReference>